<reference evidence="2" key="1">
    <citation type="submission" date="2020-10" db="EMBL/GenBank/DDBJ databases">
        <authorList>
            <person name="Kikuchi T."/>
        </authorList>
    </citation>
    <scope>NUCLEOTIDE SEQUENCE</scope>
    <source>
        <strain evidence="2">NKZ352</strain>
    </source>
</reference>
<gene>
    <name evidence="2" type="ORF">CAUJ_LOCUS3350</name>
</gene>
<dbReference type="EMBL" id="CAJGYM010000006">
    <property type="protein sequence ID" value="CAD6187431.1"/>
    <property type="molecule type" value="Genomic_DNA"/>
</dbReference>
<name>A0A8S1GWH6_9PELO</name>
<feature type="compositionally biased region" description="Basic and acidic residues" evidence="1">
    <location>
        <begin position="69"/>
        <end position="79"/>
    </location>
</feature>
<feature type="region of interest" description="Disordered" evidence="1">
    <location>
        <begin position="48"/>
        <end position="85"/>
    </location>
</feature>
<organism evidence="2 3">
    <name type="scientific">Caenorhabditis auriculariae</name>
    <dbReference type="NCBI Taxonomy" id="2777116"/>
    <lineage>
        <taxon>Eukaryota</taxon>
        <taxon>Metazoa</taxon>
        <taxon>Ecdysozoa</taxon>
        <taxon>Nematoda</taxon>
        <taxon>Chromadorea</taxon>
        <taxon>Rhabditida</taxon>
        <taxon>Rhabditina</taxon>
        <taxon>Rhabditomorpha</taxon>
        <taxon>Rhabditoidea</taxon>
        <taxon>Rhabditidae</taxon>
        <taxon>Peloderinae</taxon>
        <taxon>Caenorhabditis</taxon>
    </lineage>
</organism>
<evidence type="ECO:0000313" key="3">
    <source>
        <dbReference type="Proteomes" id="UP000835052"/>
    </source>
</evidence>
<evidence type="ECO:0000313" key="2">
    <source>
        <dbReference type="EMBL" id="CAD6187431.1"/>
    </source>
</evidence>
<dbReference type="AlphaFoldDB" id="A0A8S1GWH6"/>
<dbReference type="OrthoDB" id="410104at2759"/>
<feature type="compositionally biased region" description="Basic residues" evidence="1">
    <location>
        <begin position="50"/>
        <end position="61"/>
    </location>
</feature>
<proteinExistence type="predicted"/>
<evidence type="ECO:0000256" key="1">
    <source>
        <dbReference type="SAM" id="MobiDB-lite"/>
    </source>
</evidence>
<comment type="caution">
    <text evidence="2">The sequence shown here is derived from an EMBL/GenBank/DDBJ whole genome shotgun (WGS) entry which is preliminary data.</text>
</comment>
<protein>
    <submittedName>
        <fullName evidence="2">Uncharacterized protein</fullName>
    </submittedName>
</protein>
<keyword evidence="3" id="KW-1185">Reference proteome</keyword>
<accession>A0A8S1GWH6</accession>
<sequence>MKQDRSNRVDTNGKVLTNLRFADSIALFASNLSSMVNVFDRAQPLLRQRQLQRPRPPRSRLLRLSWTRSKHDQNADKQNEPPSTV</sequence>
<dbReference type="Proteomes" id="UP000835052">
    <property type="component" value="Unassembled WGS sequence"/>
</dbReference>